<dbReference type="GO" id="GO:0002264">
    <property type="term" value="P:endothelial cell activation involved in immune response"/>
    <property type="evidence" value="ECO:0007669"/>
    <property type="project" value="TreeGrafter"/>
</dbReference>
<dbReference type="Ensembl" id="ENSPNAT00000026261.2">
    <property type="protein sequence ID" value="ENSPNAP00000034429.2"/>
    <property type="gene ID" value="ENSPNAG00000023733.2"/>
</dbReference>
<sequence length="105" mass="11894">MSTYTNSTGRNTHMHSVSPAMTRLIFDTAHRKKAAANIFADMKQDVLLKLFEKAGDLQAVERANSIVCYANDPDRISRALKALQQDKKDKFTLINGLRRSSLRLR</sequence>
<dbReference type="GO" id="GO:0005112">
    <property type="term" value="F:Notch binding"/>
    <property type="evidence" value="ECO:0007669"/>
    <property type="project" value="TreeGrafter"/>
</dbReference>
<evidence type="ECO:0000313" key="3">
    <source>
        <dbReference type="Proteomes" id="UP001501920"/>
    </source>
</evidence>
<dbReference type="PANTHER" id="PTHR32358:SF1">
    <property type="entry name" value="TRANSCRIPTIONAL AND IMMUNE RESPONSE REGULATOR"/>
    <property type="match status" value="1"/>
</dbReference>
<dbReference type="GO" id="GO:0005829">
    <property type="term" value="C:cytosol"/>
    <property type="evidence" value="ECO:0007669"/>
    <property type="project" value="TreeGrafter"/>
</dbReference>
<dbReference type="OMA" id="KCMLITG"/>
<evidence type="ECO:0000313" key="2">
    <source>
        <dbReference type="Ensembl" id="ENSPNAP00000034429.2"/>
    </source>
</evidence>
<dbReference type="InterPro" id="IPR020282">
    <property type="entry name" value="Avpi1/C8orf4_dom"/>
</dbReference>
<accession>A0A3B4EGL1</accession>
<dbReference type="PANTHER" id="PTHR32358">
    <property type="entry name" value="TRANSCRIPTIONAL AND IMMUNE RESPONSE REGULATOR"/>
    <property type="match status" value="1"/>
</dbReference>
<protein>
    <recommendedName>
        <fullName evidence="1">Arginine vasopressin-induced protein 1/transcriptional and immune response regulator domain-containing protein</fullName>
    </recommendedName>
</protein>
<proteinExistence type="predicted"/>
<dbReference type="Pfam" id="PF15063">
    <property type="entry name" value="TC1"/>
    <property type="match status" value="1"/>
</dbReference>
<reference evidence="2" key="2">
    <citation type="submission" date="2025-08" db="UniProtKB">
        <authorList>
            <consortium name="Ensembl"/>
        </authorList>
    </citation>
    <scope>IDENTIFICATION</scope>
</reference>
<feature type="domain" description="Arginine vasopressin-induced protein 1/transcriptional and immune response regulator" evidence="1">
    <location>
        <begin position="16"/>
        <end position="84"/>
    </location>
</feature>
<dbReference type="GeneTree" id="ENSGT00390000003458"/>
<dbReference type="GO" id="GO:0045746">
    <property type="term" value="P:negative regulation of Notch signaling pathway"/>
    <property type="evidence" value="ECO:0007669"/>
    <property type="project" value="TreeGrafter"/>
</dbReference>
<dbReference type="Proteomes" id="UP001501920">
    <property type="component" value="Chromosome 18"/>
</dbReference>
<organism evidence="2 3">
    <name type="scientific">Pygocentrus nattereri</name>
    <name type="common">Red-bellied piranha</name>
    <dbReference type="NCBI Taxonomy" id="42514"/>
    <lineage>
        <taxon>Eukaryota</taxon>
        <taxon>Metazoa</taxon>
        <taxon>Chordata</taxon>
        <taxon>Craniata</taxon>
        <taxon>Vertebrata</taxon>
        <taxon>Euteleostomi</taxon>
        <taxon>Actinopterygii</taxon>
        <taxon>Neopterygii</taxon>
        <taxon>Teleostei</taxon>
        <taxon>Ostariophysi</taxon>
        <taxon>Characiformes</taxon>
        <taxon>Characoidei</taxon>
        <taxon>Pygocentrus</taxon>
    </lineage>
</organism>
<dbReference type="InterPro" id="IPR039580">
    <property type="entry name" value="Tcim"/>
</dbReference>
<reference evidence="2 3" key="1">
    <citation type="submission" date="2020-10" db="EMBL/GenBank/DDBJ databases">
        <title>Pygocentrus nattereri (red-bellied piranha) genome, fPygNat1, primary haplotype.</title>
        <authorList>
            <person name="Myers G."/>
            <person name="Meyer A."/>
            <person name="Karagic N."/>
            <person name="Pippel M."/>
            <person name="Winkler S."/>
            <person name="Tracey A."/>
            <person name="Wood J."/>
            <person name="Formenti G."/>
            <person name="Howe K."/>
            <person name="Fedrigo O."/>
            <person name="Jarvis E.D."/>
        </authorList>
    </citation>
    <scope>NUCLEOTIDE SEQUENCE [LARGE SCALE GENOMIC DNA]</scope>
</reference>
<reference evidence="2" key="3">
    <citation type="submission" date="2025-09" db="UniProtKB">
        <authorList>
            <consortium name="Ensembl"/>
        </authorList>
    </citation>
    <scope>IDENTIFICATION</scope>
</reference>
<keyword evidence="3" id="KW-1185">Reference proteome</keyword>
<name>A0A3B4EGL1_PYGNA</name>
<gene>
    <name evidence="2" type="primary">TCIM</name>
</gene>
<evidence type="ECO:0000259" key="1">
    <source>
        <dbReference type="Pfam" id="PF15063"/>
    </source>
</evidence>
<dbReference type="AlphaFoldDB" id="A0A3B4EGL1"/>
<dbReference type="GO" id="GO:0005634">
    <property type="term" value="C:nucleus"/>
    <property type="evidence" value="ECO:0007669"/>
    <property type="project" value="TreeGrafter"/>
</dbReference>